<protein>
    <submittedName>
        <fullName evidence="2">Uncharacterized protein</fullName>
    </submittedName>
</protein>
<accession>Q6SK24</accession>
<reference evidence="2" key="1">
    <citation type="journal article" date="2004" name="Appl. Environ. Microbiol.">
        <title>Arthrobacter aurescens TC1 atrazine catabolism genes trzN, atzB, and atzC are linked on a 160-kilobase region and are functional in Escherichia coli.</title>
        <authorList>
            <person name="Sajjaphan K."/>
            <person name="Shapir N."/>
            <person name="Wackett L.P."/>
            <person name="Palmer M."/>
            <person name="Blackmon B."/>
            <person name="Tomkins J."/>
            <person name="Sadowsky M.J."/>
        </authorList>
    </citation>
    <scope>NUCLEOTIDE SEQUENCE</scope>
    <source>
        <strain evidence="2">TC1</strain>
        <plasmid evidence="2">pAA1</plasmid>
    </source>
</reference>
<feature type="compositionally biased region" description="Low complexity" evidence="1">
    <location>
        <begin position="1"/>
        <end position="24"/>
    </location>
</feature>
<evidence type="ECO:0000313" key="2">
    <source>
        <dbReference type="EMBL" id="AAS20148.1"/>
    </source>
</evidence>
<evidence type="ECO:0000256" key="1">
    <source>
        <dbReference type="SAM" id="MobiDB-lite"/>
    </source>
</evidence>
<organism evidence="2">
    <name type="scientific">Paenarthrobacter aurescens</name>
    <name type="common">Arthrobacter aurescens</name>
    <dbReference type="NCBI Taxonomy" id="43663"/>
    <lineage>
        <taxon>Bacteria</taxon>
        <taxon>Bacillati</taxon>
        <taxon>Actinomycetota</taxon>
        <taxon>Actinomycetes</taxon>
        <taxon>Micrococcales</taxon>
        <taxon>Micrococcaceae</taxon>
        <taxon>Paenarthrobacter</taxon>
    </lineage>
</organism>
<feature type="region of interest" description="Disordered" evidence="1">
    <location>
        <begin position="1"/>
        <end position="70"/>
    </location>
</feature>
<dbReference type="AlphaFoldDB" id="Q6SK24"/>
<name>Q6SK24_PAEAU</name>
<geneLocation type="plasmid" evidence="2">
    <name>pAA1</name>
</geneLocation>
<sequence>MYGQSSPRSAAAARESSAPSGSSEVMAQPYVGAQPGPSATLDECETPQERESFTRSRTTQGLGPYGFGAERPGTECALRLAVGPLPTIYRPTARGSSAGKGTLHNPWGLPLCA</sequence>
<proteinExistence type="predicted"/>
<dbReference type="EMBL" id="AY456696">
    <property type="protein sequence ID" value="AAS20148.1"/>
    <property type="molecule type" value="Genomic_DNA"/>
</dbReference>
<keyword evidence="2" id="KW-0614">Plasmid</keyword>